<keyword evidence="3" id="KW-1185">Reference proteome</keyword>
<dbReference type="AlphaFoldDB" id="A0A384JDB5"/>
<proteinExistence type="predicted"/>
<reference evidence="2 3" key="2">
    <citation type="journal article" date="2012" name="Eukaryot. Cell">
        <title>Genome update of Botrytis cinerea strains B05.10 and T4.</title>
        <authorList>
            <person name="Staats M."/>
            <person name="van Kan J.A."/>
        </authorList>
    </citation>
    <scope>NUCLEOTIDE SEQUENCE [LARGE SCALE GENOMIC DNA]</scope>
    <source>
        <strain evidence="2 3">B05.10</strain>
    </source>
</reference>
<dbReference type="OrthoDB" id="3535172at2759"/>
<feature type="region of interest" description="Disordered" evidence="1">
    <location>
        <begin position="1"/>
        <end position="58"/>
    </location>
</feature>
<gene>
    <name evidence="2" type="ORF">BCIN_03g08280</name>
</gene>
<dbReference type="Proteomes" id="UP000001798">
    <property type="component" value="Chromosome 3"/>
</dbReference>
<evidence type="ECO:0000313" key="2">
    <source>
        <dbReference type="EMBL" id="ATZ48638.1"/>
    </source>
</evidence>
<dbReference type="EMBL" id="CP009807">
    <property type="protein sequence ID" value="ATZ48638.1"/>
    <property type="molecule type" value="Genomic_DNA"/>
</dbReference>
<dbReference type="VEuPathDB" id="FungiDB:Bcin03g08280"/>
<reference evidence="2 3" key="3">
    <citation type="journal article" date="2017" name="Mol. Plant Pathol.">
        <title>A gapless genome sequence of the fungus Botrytis cinerea.</title>
        <authorList>
            <person name="Van Kan J.A."/>
            <person name="Stassen J.H."/>
            <person name="Mosbach A."/>
            <person name="Van Der Lee T.A."/>
            <person name="Faino L."/>
            <person name="Farmer A.D."/>
            <person name="Papasotiriou D.G."/>
            <person name="Zhou S."/>
            <person name="Seidl M.F."/>
            <person name="Cottam E."/>
            <person name="Edel D."/>
            <person name="Hahn M."/>
            <person name="Schwartz D.C."/>
            <person name="Dietrich R.A."/>
            <person name="Widdison S."/>
            <person name="Scalliet G."/>
        </authorList>
    </citation>
    <scope>NUCLEOTIDE SEQUENCE [LARGE SCALE GENOMIC DNA]</scope>
    <source>
        <strain evidence="2 3">B05.10</strain>
    </source>
</reference>
<sequence>MSSRKKRQSLAEAPYRPHHNSTSLPSTTRRSSRRNTLLIPKSPSVDINEGDAHASPHDFDKTITTLKSAAESVTVRVWQEAADEQARAIQAMRSAIDIKDSRIQKMSRKIARRDKTIGKLMRRIDRTKTALAKGTWPKSEGMMGMGMGMGIEDEERMSMLRSKTPASANGLCAECGENCSRLVRENQQLRDRLYEVDGLCIRLRNECSKLDIKIRGLEKS</sequence>
<evidence type="ECO:0000256" key="1">
    <source>
        <dbReference type="SAM" id="MobiDB-lite"/>
    </source>
</evidence>
<accession>A0A384JDB5</accession>
<organism evidence="2 3">
    <name type="scientific">Botryotinia fuckeliana (strain B05.10)</name>
    <name type="common">Noble rot fungus</name>
    <name type="synonym">Botrytis cinerea</name>
    <dbReference type="NCBI Taxonomy" id="332648"/>
    <lineage>
        <taxon>Eukaryota</taxon>
        <taxon>Fungi</taxon>
        <taxon>Dikarya</taxon>
        <taxon>Ascomycota</taxon>
        <taxon>Pezizomycotina</taxon>
        <taxon>Leotiomycetes</taxon>
        <taxon>Helotiales</taxon>
        <taxon>Sclerotiniaceae</taxon>
        <taxon>Botrytis</taxon>
    </lineage>
</organism>
<dbReference type="GeneID" id="5435495"/>
<evidence type="ECO:0000313" key="3">
    <source>
        <dbReference type="Proteomes" id="UP000001798"/>
    </source>
</evidence>
<feature type="compositionally biased region" description="Low complexity" evidence="1">
    <location>
        <begin position="20"/>
        <end position="38"/>
    </location>
</feature>
<reference evidence="2 3" key="1">
    <citation type="journal article" date="2011" name="PLoS Genet.">
        <title>Genomic analysis of the necrotrophic fungal pathogens Sclerotinia sclerotiorum and Botrytis cinerea.</title>
        <authorList>
            <person name="Amselem J."/>
            <person name="Cuomo C.A."/>
            <person name="van Kan J.A."/>
            <person name="Viaud M."/>
            <person name="Benito E.P."/>
            <person name="Couloux A."/>
            <person name="Coutinho P.M."/>
            <person name="de Vries R.P."/>
            <person name="Dyer P.S."/>
            <person name="Fillinger S."/>
            <person name="Fournier E."/>
            <person name="Gout L."/>
            <person name="Hahn M."/>
            <person name="Kohn L."/>
            <person name="Lapalu N."/>
            <person name="Plummer K.M."/>
            <person name="Pradier J.M."/>
            <person name="Quevillon E."/>
            <person name="Sharon A."/>
            <person name="Simon A."/>
            <person name="ten Have A."/>
            <person name="Tudzynski B."/>
            <person name="Tudzynski P."/>
            <person name="Wincker P."/>
            <person name="Andrew M."/>
            <person name="Anthouard V."/>
            <person name="Beever R.E."/>
            <person name="Beffa R."/>
            <person name="Benoit I."/>
            <person name="Bouzid O."/>
            <person name="Brault B."/>
            <person name="Chen Z."/>
            <person name="Choquer M."/>
            <person name="Collemare J."/>
            <person name="Cotton P."/>
            <person name="Danchin E.G."/>
            <person name="Da Silva C."/>
            <person name="Gautier A."/>
            <person name="Giraud C."/>
            <person name="Giraud T."/>
            <person name="Gonzalez C."/>
            <person name="Grossetete S."/>
            <person name="Guldener U."/>
            <person name="Henrissat B."/>
            <person name="Howlett B.J."/>
            <person name="Kodira C."/>
            <person name="Kretschmer M."/>
            <person name="Lappartient A."/>
            <person name="Leroch M."/>
            <person name="Levis C."/>
            <person name="Mauceli E."/>
            <person name="Neuveglise C."/>
            <person name="Oeser B."/>
            <person name="Pearson M."/>
            <person name="Poulain J."/>
            <person name="Poussereau N."/>
            <person name="Quesneville H."/>
            <person name="Rascle C."/>
            <person name="Schumacher J."/>
            <person name="Segurens B."/>
            <person name="Sexton A."/>
            <person name="Silva E."/>
            <person name="Sirven C."/>
            <person name="Soanes D.M."/>
            <person name="Talbot N.J."/>
            <person name="Templeton M."/>
            <person name="Yandava C."/>
            <person name="Yarden O."/>
            <person name="Zeng Q."/>
            <person name="Rollins J.A."/>
            <person name="Lebrun M.H."/>
            <person name="Dickman M."/>
        </authorList>
    </citation>
    <scope>NUCLEOTIDE SEQUENCE [LARGE SCALE GENOMIC DNA]</scope>
    <source>
        <strain evidence="2 3">B05.10</strain>
    </source>
</reference>
<protein>
    <submittedName>
        <fullName evidence="2">Uncharacterized protein</fullName>
    </submittedName>
</protein>
<dbReference type="RefSeq" id="XP_024547977.1">
    <property type="nucleotide sequence ID" value="XM_024692202.1"/>
</dbReference>
<name>A0A384JDB5_BOTFB</name>
<dbReference type="KEGG" id="bfu:BCIN_03g08280"/>